<feature type="chain" id="PRO_5012311266" description="Secretion system C-terminal sorting domain-containing protein" evidence="1">
    <location>
        <begin position="23"/>
        <end position="564"/>
    </location>
</feature>
<organism evidence="2 3">
    <name type="scientific">Rubricoccus marinus</name>
    <dbReference type="NCBI Taxonomy" id="716817"/>
    <lineage>
        <taxon>Bacteria</taxon>
        <taxon>Pseudomonadati</taxon>
        <taxon>Rhodothermota</taxon>
        <taxon>Rhodothermia</taxon>
        <taxon>Rhodothermales</taxon>
        <taxon>Rubricoccaceae</taxon>
        <taxon>Rubricoccus</taxon>
    </lineage>
</organism>
<name>A0A259U109_9BACT</name>
<comment type="caution">
    <text evidence="2">The sequence shown here is derived from an EMBL/GenBank/DDBJ whole genome shotgun (WGS) entry which is preliminary data.</text>
</comment>
<dbReference type="NCBIfam" id="TIGR04183">
    <property type="entry name" value="Por_Secre_tail"/>
    <property type="match status" value="1"/>
</dbReference>
<proteinExistence type="predicted"/>
<reference evidence="2 3" key="1">
    <citation type="submission" date="2016-11" db="EMBL/GenBank/DDBJ databases">
        <title>Study of marine rhodopsin-containing bacteria.</title>
        <authorList>
            <person name="Yoshizawa S."/>
            <person name="Kumagai Y."/>
            <person name="Kogure K."/>
        </authorList>
    </citation>
    <scope>NUCLEOTIDE SEQUENCE [LARGE SCALE GENOMIC DNA]</scope>
    <source>
        <strain evidence="2 3">SG-29</strain>
    </source>
</reference>
<dbReference type="InterPro" id="IPR026444">
    <property type="entry name" value="Secre_tail"/>
</dbReference>
<gene>
    <name evidence="2" type="ORF">BSZ36_11360</name>
</gene>
<sequence length="564" mass="59512">MRIVTRLLFLLPLAWAASPEAAAQFANPADPCPVGTAEVRLRGAEVEAALFTNGNLFFGNQTTNGDGYLVPLGQTGPRGFALSPNFAANLWVGGIVGGEVRSAGSRYTNFEMRPGLTGPNGVPPTPEACAEADRIWVVSRQDVVDYLAGGAPTADLAEWPVALGAPVLDGDGIEGNYDLASGDQPAIRGDVMAFWAMTDTVAERFAFSGEQEFPLGIDVTVEAFAFRQSLFGQHTFYRFTLTNRNAVPIDSAYVGLFNDYDLGDAGDDFLGTDADTQMLFVYNSQPNDDAYGVPPAFGTVVASGPVGLPNGRDDDGDGEADEDGERIGLTATSFFYGGTSASTTGDPVRNLQYYRYLKGLWADGSPKRANGSGYQQATRFPITPFAFPADPVTESYWSEVNVDGTGTRNPSGDRRGVASTGPFRLAPGASESVMFAYAFGQGEDRFSSVRVLRGQARGVLAAQASGAFEPERIGVIPPPLPLSVGRPRPNPFSGSTTVEVRGAAPEARLTVAVYDVLGRLVRAPEAVEGARGSVEVGAGLAAGVYVVRVEGAGFGETFTIVKTR</sequence>
<dbReference type="OrthoDB" id="9807496at2"/>
<protein>
    <recommendedName>
        <fullName evidence="4">Secretion system C-terminal sorting domain-containing protein</fullName>
    </recommendedName>
</protein>
<feature type="signal peptide" evidence="1">
    <location>
        <begin position="1"/>
        <end position="22"/>
    </location>
</feature>
<keyword evidence="1" id="KW-0732">Signal</keyword>
<keyword evidence="3" id="KW-1185">Reference proteome</keyword>
<evidence type="ECO:0000256" key="1">
    <source>
        <dbReference type="SAM" id="SignalP"/>
    </source>
</evidence>
<evidence type="ECO:0000313" key="2">
    <source>
        <dbReference type="EMBL" id="OZC03528.1"/>
    </source>
</evidence>
<dbReference type="EMBL" id="MQWB01000001">
    <property type="protein sequence ID" value="OZC03528.1"/>
    <property type="molecule type" value="Genomic_DNA"/>
</dbReference>
<dbReference type="AlphaFoldDB" id="A0A259U109"/>
<evidence type="ECO:0000313" key="3">
    <source>
        <dbReference type="Proteomes" id="UP000216446"/>
    </source>
</evidence>
<dbReference type="RefSeq" id="WP_143536866.1">
    <property type="nucleotide sequence ID" value="NZ_MQWB01000001.1"/>
</dbReference>
<evidence type="ECO:0008006" key="4">
    <source>
        <dbReference type="Google" id="ProtNLM"/>
    </source>
</evidence>
<dbReference type="InParanoid" id="A0A259U109"/>
<accession>A0A259U109</accession>
<dbReference type="Proteomes" id="UP000216446">
    <property type="component" value="Unassembled WGS sequence"/>
</dbReference>